<organism evidence="2 3">
    <name type="scientific">Nocardiopsis changdeensis</name>
    <dbReference type="NCBI Taxonomy" id="2831969"/>
    <lineage>
        <taxon>Bacteria</taxon>
        <taxon>Bacillati</taxon>
        <taxon>Actinomycetota</taxon>
        <taxon>Actinomycetes</taxon>
        <taxon>Streptosporangiales</taxon>
        <taxon>Nocardiopsidaceae</taxon>
        <taxon>Nocardiopsis</taxon>
    </lineage>
</organism>
<dbReference type="EMBL" id="CP074133">
    <property type="protein sequence ID" value="QUX26286.1"/>
    <property type="molecule type" value="Genomic_DNA"/>
</dbReference>
<evidence type="ECO:0000313" key="2">
    <source>
        <dbReference type="EMBL" id="QUX26286.1"/>
    </source>
</evidence>
<reference evidence="2 3" key="1">
    <citation type="submission" date="2021-05" db="EMBL/GenBank/DDBJ databases">
        <title>Direct Submission.</title>
        <authorList>
            <person name="Li K."/>
            <person name="Gao J."/>
        </authorList>
    </citation>
    <scope>NUCLEOTIDE SEQUENCE [LARGE SCALE GENOMIC DNA]</scope>
    <source>
        <strain evidence="2 3">Mg02</strain>
    </source>
</reference>
<feature type="transmembrane region" description="Helical" evidence="1">
    <location>
        <begin position="160"/>
        <end position="178"/>
    </location>
</feature>
<keyword evidence="1" id="KW-0472">Membrane</keyword>
<evidence type="ECO:0008006" key="4">
    <source>
        <dbReference type="Google" id="ProtNLM"/>
    </source>
</evidence>
<dbReference type="Proteomes" id="UP000676079">
    <property type="component" value="Chromosome"/>
</dbReference>
<keyword evidence="1" id="KW-0812">Transmembrane</keyword>
<dbReference type="PANTHER" id="PTHR35007:SF1">
    <property type="entry name" value="PILUS ASSEMBLY PROTEIN"/>
    <property type="match status" value="1"/>
</dbReference>
<evidence type="ECO:0000256" key="1">
    <source>
        <dbReference type="SAM" id="Phobius"/>
    </source>
</evidence>
<evidence type="ECO:0000313" key="3">
    <source>
        <dbReference type="Proteomes" id="UP000676079"/>
    </source>
</evidence>
<gene>
    <name evidence="2" type="ORF">KGD84_30045</name>
</gene>
<proteinExistence type="predicted"/>
<dbReference type="PANTHER" id="PTHR35007">
    <property type="entry name" value="INTEGRAL MEMBRANE PROTEIN-RELATED"/>
    <property type="match status" value="1"/>
</dbReference>
<protein>
    <recommendedName>
        <fullName evidence="4">Secretion system protein</fullName>
    </recommendedName>
</protein>
<accession>A0ABX8BZN5</accession>
<keyword evidence="3" id="KW-1185">Reference proteome</keyword>
<name>A0ABX8BZN5_9ACTN</name>
<keyword evidence="1" id="KW-1133">Transmembrane helix</keyword>
<sequence>MPSAPVGWGLALLVGAGCFLSPDLAARGRAAECRAELRAATAVLADLTAMGLASGLGPVGALNGALDRARGKNPQRIRLAVRASEMRHQPQWEGLAGLGAQAGVRELEELAASLRLGGSGARTRDSLAAKAASLRIRQAAEAEADAHAATERMALPTMGLVAGFLVLVCFIALTHVMAGF</sequence>